<comment type="caution">
    <text evidence="2">The sequence shown here is derived from an EMBL/GenBank/DDBJ whole genome shotgun (WGS) entry which is preliminary data.</text>
</comment>
<name>A0AAD8MLW7_9APIA</name>
<accession>A0AAD8MLW7</accession>
<keyword evidence="3" id="KW-1185">Reference proteome</keyword>
<evidence type="ECO:0000256" key="1">
    <source>
        <dbReference type="SAM" id="MobiDB-lite"/>
    </source>
</evidence>
<reference evidence="2" key="1">
    <citation type="submission" date="2023-02" db="EMBL/GenBank/DDBJ databases">
        <title>Genome of toxic invasive species Heracleum sosnowskyi carries increased number of genes despite the absence of recent whole-genome duplications.</title>
        <authorList>
            <person name="Schelkunov M."/>
            <person name="Shtratnikova V."/>
            <person name="Makarenko M."/>
            <person name="Klepikova A."/>
            <person name="Omelchenko D."/>
            <person name="Novikova G."/>
            <person name="Obukhova E."/>
            <person name="Bogdanov V."/>
            <person name="Penin A."/>
            <person name="Logacheva M."/>
        </authorList>
    </citation>
    <scope>NUCLEOTIDE SEQUENCE</scope>
    <source>
        <strain evidence="2">Hsosn_3</strain>
        <tissue evidence="2">Leaf</tissue>
    </source>
</reference>
<gene>
    <name evidence="2" type="ORF">POM88_033432</name>
</gene>
<feature type="region of interest" description="Disordered" evidence="1">
    <location>
        <begin position="53"/>
        <end position="75"/>
    </location>
</feature>
<proteinExistence type="predicted"/>
<evidence type="ECO:0000313" key="3">
    <source>
        <dbReference type="Proteomes" id="UP001237642"/>
    </source>
</evidence>
<organism evidence="2 3">
    <name type="scientific">Heracleum sosnowskyi</name>
    <dbReference type="NCBI Taxonomy" id="360622"/>
    <lineage>
        <taxon>Eukaryota</taxon>
        <taxon>Viridiplantae</taxon>
        <taxon>Streptophyta</taxon>
        <taxon>Embryophyta</taxon>
        <taxon>Tracheophyta</taxon>
        <taxon>Spermatophyta</taxon>
        <taxon>Magnoliopsida</taxon>
        <taxon>eudicotyledons</taxon>
        <taxon>Gunneridae</taxon>
        <taxon>Pentapetalae</taxon>
        <taxon>asterids</taxon>
        <taxon>campanulids</taxon>
        <taxon>Apiales</taxon>
        <taxon>Apiaceae</taxon>
        <taxon>Apioideae</taxon>
        <taxon>apioid superclade</taxon>
        <taxon>Tordylieae</taxon>
        <taxon>Tordyliinae</taxon>
        <taxon>Heracleum</taxon>
    </lineage>
</organism>
<dbReference type="EMBL" id="JAUIZM010000007">
    <property type="protein sequence ID" value="KAK1377239.1"/>
    <property type="molecule type" value="Genomic_DNA"/>
</dbReference>
<reference evidence="2" key="2">
    <citation type="submission" date="2023-05" db="EMBL/GenBank/DDBJ databases">
        <authorList>
            <person name="Schelkunov M.I."/>
        </authorList>
    </citation>
    <scope>NUCLEOTIDE SEQUENCE</scope>
    <source>
        <strain evidence="2">Hsosn_3</strain>
        <tissue evidence="2">Leaf</tissue>
    </source>
</reference>
<dbReference type="AlphaFoldDB" id="A0AAD8MLW7"/>
<evidence type="ECO:0000313" key="2">
    <source>
        <dbReference type="EMBL" id="KAK1377239.1"/>
    </source>
</evidence>
<feature type="compositionally biased region" description="Polar residues" evidence="1">
    <location>
        <begin position="11"/>
        <end position="27"/>
    </location>
</feature>
<dbReference type="Proteomes" id="UP001237642">
    <property type="component" value="Unassembled WGS sequence"/>
</dbReference>
<feature type="region of interest" description="Disordered" evidence="1">
    <location>
        <begin position="1"/>
        <end position="27"/>
    </location>
</feature>
<protein>
    <submittedName>
        <fullName evidence="2">Uncharacterized protein</fullName>
    </submittedName>
</protein>
<sequence length="110" mass="12129">MLPSREGEFKTTGSVPGQTAIGSSWQAKFSSESTHKVNESFRKEPGIQLQLYGASSLTPPPSPNQSDFEAFGRTSEPNNFVQQNFCLKNQIRVSKGVVTNPSDKGPRRRK</sequence>